<evidence type="ECO:0000313" key="1">
    <source>
        <dbReference type="EMBL" id="CAG5072413.1"/>
    </source>
</evidence>
<accession>A0ABM8UUX7</accession>
<dbReference type="EMBL" id="CAJRAU010000006">
    <property type="protein sequence ID" value="CAG5072413.1"/>
    <property type="molecule type" value="Genomic_DNA"/>
</dbReference>
<sequence>MRLVFRPLPFVGINRRRRRGLIWIRRISLETGSRSAALQLFKKVPAEPPVSGNMFCEISVGTEERPVSRNMFRKVNVAAAELPVSRNTFFLQSASGIPASSIHLNKQKAPPGPNMDPTYFPRNRDPLCGFPAIQKGAGGASCFWKYVSLDNAAPAERPVSRNMFRKVNVAAAEPPVFRNTFFL</sequence>
<organism evidence="1 2">
    <name type="scientific">Dyadobacter linearis</name>
    <dbReference type="NCBI Taxonomy" id="2823330"/>
    <lineage>
        <taxon>Bacteria</taxon>
        <taxon>Pseudomonadati</taxon>
        <taxon>Bacteroidota</taxon>
        <taxon>Cytophagia</taxon>
        <taxon>Cytophagales</taxon>
        <taxon>Spirosomataceae</taxon>
        <taxon>Dyadobacter</taxon>
    </lineage>
</organism>
<keyword evidence="2" id="KW-1185">Reference proteome</keyword>
<comment type="caution">
    <text evidence="1">The sequence shown here is derived from an EMBL/GenBank/DDBJ whole genome shotgun (WGS) entry which is preliminary data.</text>
</comment>
<reference evidence="1 2" key="1">
    <citation type="submission" date="2021-04" db="EMBL/GenBank/DDBJ databases">
        <authorList>
            <person name="Rodrigo-Torres L."/>
            <person name="Arahal R. D."/>
            <person name="Lucena T."/>
        </authorList>
    </citation>
    <scope>NUCLEOTIDE SEQUENCE [LARGE SCALE GENOMIC DNA]</scope>
    <source>
        <strain evidence="1 2">CECT 9623</strain>
    </source>
</reference>
<name>A0ABM8UUX7_9BACT</name>
<protein>
    <submittedName>
        <fullName evidence="1">Uncharacterized protein</fullName>
    </submittedName>
</protein>
<gene>
    <name evidence="1" type="ORF">DYBT9623_04145</name>
</gene>
<evidence type="ECO:0000313" key="2">
    <source>
        <dbReference type="Proteomes" id="UP000679725"/>
    </source>
</evidence>
<proteinExistence type="predicted"/>
<dbReference type="Proteomes" id="UP000679725">
    <property type="component" value="Unassembled WGS sequence"/>
</dbReference>